<dbReference type="InterPro" id="IPR009057">
    <property type="entry name" value="Homeodomain-like_sf"/>
</dbReference>
<dbReference type="PROSITE" id="PS50977">
    <property type="entry name" value="HTH_TETR_2"/>
    <property type="match status" value="1"/>
</dbReference>
<evidence type="ECO:0000313" key="5">
    <source>
        <dbReference type="Proteomes" id="UP001549164"/>
    </source>
</evidence>
<keyword evidence="1 2" id="KW-0238">DNA-binding</keyword>
<dbReference type="Proteomes" id="UP001549164">
    <property type="component" value="Unassembled WGS sequence"/>
</dbReference>
<dbReference type="InterPro" id="IPR001647">
    <property type="entry name" value="HTH_TetR"/>
</dbReference>
<evidence type="ECO:0000256" key="2">
    <source>
        <dbReference type="PROSITE-ProRule" id="PRU00335"/>
    </source>
</evidence>
<protein>
    <submittedName>
        <fullName evidence="4">AcrR family transcriptional regulator</fullName>
    </submittedName>
</protein>
<organism evidence="4 5">
    <name type="scientific">Martelella mangrovi</name>
    <dbReference type="NCBI Taxonomy" id="1397477"/>
    <lineage>
        <taxon>Bacteria</taxon>
        <taxon>Pseudomonadati</taxon>
        <taxon>Pseudomonadota</taxon>
        <taxon>Alphaproteobacteria</taxon>
        <taxon>Hyphomicrobiales</taxon>
        <taxon>Aurantimonadaceae</taxon>
        <taxon>Martelella</taxon>
    </lineage>
</organism>
<name>A0ABV2IAD1_9HYPH</name>
<feature type="DNA-binding region" description="H-T-H motif" evidence="2">
    <location>
        <begin position="31"/>
        <end position="50"/>
    </location>
</feature>
<dbReference type="PRINTS" id="PR00455">
    <property type="entry name" value="HTHTETR"/>
</dbReference>
<gene>
    <name evidence="4" type="ORF">ABID12_001655</name>
</gene>
<evidence type="ECO:0000313" key="4">
    <source>
        <dbReference type="EMBL" id="MET3599716.1"/>
    </source>
</evidence>
<dbReference type="SUPFAM" id="SSF46689">
    <property type="entry name" value="Homeodomain-like"/>
    <property type="match status" value="1"/>
</dbReference>
<dbReference type="PANTHER" id="PTHR30055">
    <property type="entry name" value="HTH-TYPE TRANSCRIPTIONAL REGULATOR RUTR"/>
    <property type="match status" value="1"/>
</dbReference>
<reference evidence="4 5" key="1">
    <citation type="submission" date="2024-06" db="EMBL/GenBank/DDBJ databases">
        <title>Genomic Encyclopedia of Type Strains, Phase IV (KMG-IV): sequencing the most valuable type-strain genomes for metagenomic binning, comparative biology and taxonomic classification.</title>
        <authorList>
            <person name="Goeker M."/>
        </authorList>
    </citation>
    <scope>NUCLEOTIDE SEQUENCE [LARGE SCALE GENOMIC DNA]</scope>
    <source>
        <strain evidence="4 5">DSM 28102</strain>
    </source>
</reference>
<dbReference type="Pfam" id="PF00440">
    <property type="entry name" value="TetR_N"/>
    <property type="match status" value="1"/>
</dbReference>
<dbReference type="Gene3D" id="1.10.10.60">
    <property type="entry name" value="Homeodomain-like"/>
    <property type="match status" value="1"/>
</dbReference>
<sequence>MPQTCPDDPRRAALMSAAAELFLERGFAATSIDAIIERAGGSKRTIYALFGNKEGLFEALVADSTAKLYSGVFHEEDADRAGLEGALTQFAEHLLELFSRPSAIGLYRLVVSEAGRSPELVSYFFRTGPAKSLDWVKRLLQAAHERGEIVCPDPELTASQFLGLVRGETYLTIVLGQRPPLTEQEIPEMARQATQLFLWGLHRENASGSTGKAEAAEM</sequence>
<proteinExistence type="predicted"/>
<dbReference type="InterPro" id="IPR050109">
    <property type="entry name" value="HTH-type_TetR-like_transc_reg"/>
</dbReference>
<dbReference type="InterPro" id="IPR039536">
    <property type="entry name" value="TetR_C_Proteobacteria"/>
</dbReference>
<dbReference type="EMBL" id="JBEPLY010000004">
    <property type="protein sequence ID" value="MET3599716.1"/>
    <property type="molecule type" value="Genomic_DNA"/>
</dbReference>
<dbReference type="SUPFAM" id="SSF48498">
    <property type="entry name" value="Tetracyclin repressor-like, C-terminal domain"/>
    <property type="match status" value="1"/>
</dbReference>
<dbReference type="RefSeq" id="WP_354433808.1">
    <property type="nucleotide sequence ID" value="NZ_JBEPLY010000004.1"/>
</dbReference>
<accession>A0ABV2IAD1</accession>
<dbReference type="Pfam" id="PF14246">
    <property type="entry name" value="TetR_C_7"/>
    <property type="match status" value="1"/>
</dbReference>
<dbReference type="PANTHER" id="PTHR30055:SF146">
    <property type="entry name" value="HTH-TYPE TRANSCRIPTIONAL DUAL REGULATOR CECR"/>
    <property type="match status" value="1"/>
</dbReference>
<keyword evidence="5" id="KW-1185">Reference proteome</keyword>
<dbReference type="InterPro" id="IPR036271">
    <property type="entry name" value="Tet_transcr_reg_TetR-rel_C_sf"/>
</dbReference>
<evidence type="ECO:0000259" key="3">
    <source>
        <dbReference type="PROSITE" id="PS50977"/>
    </source>
</evidence>
<comment type="caution">
    <text evidence="4">The sequence shown here is derived from an EMBL/GenBank/DDBJ whole genome shotgun (WGS) entry which is preliminary data.</text>
</comment>
<evidence type="ECO:0000256" key="1">
    <source>
        <dbReference type="ARBA" id="ARBA00023125"/>
    </source>
</evidence>
<dbReference type="Gene3D" id="1.10.357.10">
    <property type="entry name" value="Tetracycline Repressor, domain 2"/>
    <property type="match status" value="1"/>
</dbReference>
<feature type="domain" description="HTH tetR-type" evidence="3">
    <location>
        <begin position="8"/>
        <end position="68"/>
    </location>
</feature>